<keyword evidence="3" id="KW-1185">Reference proteome</keyword>
<reference evidence="2 3" key="1">
    <citation type="submission" date="2018-05" db="EMBL/GenBank/DDBJ databases">
        <title>Genomic analysis of Gracilibacillus dipsosauri DD1 reveals novel features of a salt-tolerant amylase.</title>
        <authorList>
            <person name="Deutch C.E."/>
            <person name="Yang S."/>
        </authorList>
    </citation>
    <scope>NUCLEOTIDE SEQUENCE [LARGE SCALE GENOMIC DNA]</scope>
    <source>
        <strain evidence="2 3">DD1</strain>
    </source>
</reference>
<comment type="caution">
    <text evidence="2">The sequence shown here is derived from an EMBL/GenBank/DDBJ whole genome shotgun (WGS) entry which is preliminary data.</text>
</comment>
<dbReference type="AlphaFoldDB" id="A0A317L2C3"/>
<dbReference type="PANTHER" id="PTHR46211:SF7">
    <property type="entry name" value="GLYCEROPHOSPHODIESTER PHOSPHODIESTERASE"/>
    <property type="match status" value="1"/>
</dbReference>
<organism evidence="2 3">
    <name type="scientific">Gracilibacillus dipsosauri</name>
    <dbReference type="NCBI Taxonomy" id="178340"/>
    <lineage>
        <taxon>Bacteria</taxon>
        <taxon>Bacillati</taxon>
        <taxon>Bacillota</taxon>
        <taxon>Bacilli</taxon>
        <taxon>Bacillales</taxon>
        <taxon>Bacillaceae</taxon>
        <taxon>Gracilibacillus</taxon>
    </lineage>
</organism>
<feature type="domain" description="GP-PDE" evidence="1">
    <location>
        <begin position="45"/>
        <end position="293"/>
    </location>
</feature>
<proteinExistence type="predicted"/>
<dbReference type="OrthoDB" id="384721at2"/>
<protein>
    <submittedName>
        <fullName evidence="2">Glycerophosphodiester phosphodiesterase</fullName>
    </submittedName>
</protein>
<dbReference type="GO" id="GO:0008081">
    <property type="term" value="F:phosphoric diester hydrolase activity"/>
    <property type="evidence" value="ECO:0007669"/>
    <property type="project" value="InterPro"/>
</dbReference>
<evidence type="ECO:0000313" key="3">
    <source>
        <dbReference type="Proteomes" id="UP000245624"/>
    </source>
</evidence>
<dbReference type="GO" id="GO:0006629">
    <property type="term" value="P:lipid metabolic process"/>
    <property type="evidence" value="ECO:0007669"/>
    <property type="project" value="InterPro"/>
</dbReference>
<evidence type="ECO:0000259" key="1">
    <source>
        <dbReference type="PROSITE" id="PS51704"/>
    </source>
</evidence>
<dbReference type="Gene3D" id="3.20.20.190">
    <property type="entry name" value="Phosphatidylinositol (PI) phosphodiesterase"/>
    <property type="match status" value="1"/>
</dbReference>
<accession>A0A317L2C3</accession>
<gene>
    <name evidence="2" type="ORF">DLJ74_02365</name>
</gene>
<dbReference type="SUPFAM" id="SSF51695">
    <property type="entry name" value="PLC-like phosphodiesterases"/>
    <property type="match status" value="1"/>
</dbReference>
<dbReference type="InterPro" id="IPR030395">
    <property type="entry name" value="GP_PDE_dom"/>
</dbReference>
<dbReference type="PANTHER" id="PTHR46211">
    <property type="entry name" value="GLYCEROPHOSPHORYL DIESTER PHOSPHODIESTERASE"/>
    <property type="match status" value="1"/>
</dbReference>
<dbReference type="EMBL" id="QGTD01000004">
    <property type="protein sequence ID" value="PWU69795.1"/>
    <property type="molecule type" value="Genomic_DNA"/>
</dbReference>
<dbReference type="PROSITE" id="PS51704">
    <property type="entry name" value="GP_PDE"/>
    <property type="match status" value="1"/>
</dbReference>
<sequence length="297" mass="33702">MRKSLSWIIILLMFLLINTIWDGKKEEAVTVMNRTEDSLLSPNRMLNIAHRGASGHAPEHTMKAYQLAMEIGVDYLEIDLQMTKDGRLVSMHDPDVSRTTDGSGLVSEYTLAELQKLDAGAWYNQNNPDKANKDFVGLKVPTLDEIFEHFGKKANYYIEIKQPSQSPGMISSLLKTLKKYDLLDPNNREGSVIIQSFSEESLQQIHQRAPSIPLIQLKGEAITKKQLEKIKEYASGVGVNAKLVDRKFASMVRDAELLLHVYTVNEKEQMVQLLEWGATGLFTNYPDRLKEVLKEIH</sequence>
<dbReference type="CDD" id="cd08601">
    <property type="entry name" value="GDPD_SaGlpQ_like"/>
    <property type="match status" value="1"/>
</dbReference>
<name>A0A317L2C3_9BACI</name>
<dbReference type="Pfam" id="PF03009">
    <property type="entry name" value="GDPD"/>
    <property type="match status" value="1"/>
</dbReference>
<dbReference type="Proteomes" id="UP000245624">
    <property type="component" value="Unassembled WGS sequence"/>
</dbReference>
<evidence type="ECO:0000313" key="2">
    <source>
        <dbReference type="EMBL" id="PWU69795.1"/>
    </source>
</evidence>
<dbReference type="InterPro" id="IPR017946">
    <property type="entry name" value="PLC-like_Pdiesterase_TIM-brl"/>
</dbReference>